<organism evidence="2 3">
    <name type="scientific">Malus domestica</name>
    <name type="common">Apple</name>
    <name type="synonym">Pyrus malus</name>
    <dbReference type="NCBI Taxonomy" id="3750"/>
    <lineage>
        <taxon>Eukaryota</taxon>
        <taxon>Viridiplantae</taxon>
        <taxon>Streptophyta</taxon>
        <taxon>Embryophyta</taxon>
        <taxon>Tracheophyta</taxon>
        <taxon>Spermatophyta</taxon>
        <taxon>Magnoliopsida</taxon>
        <taxon>eudicotyledons</taxon>
        <taxon>Gunneridae</taxon>
        <taxon>Pentapetalae</taxon>
        <taxon>rosids</taxon>
        <taxon>fabids</taxon>
        <taxon>Rosales</taxon>
        <taxon>Rosaceae</taxon>
        <taxon>Amygdaloideae</taxon>
        <taxon>Maleae</taxon>
        <taxon>Malus</taxon>
    </lineage>
</organism>
<dbReference type="GO" id="GO:0003676">
    <property type="term" value="F:nucleic acid binding"/>
    <property type="evidence" value="ECO:0007669"/>
    <property type="project" value="InterPro"/>
</dbReference>
<comment type="caution">
    <text evidence="2">The sequence shown here is derived from an EMBL/GenBank/DDBJ whole genome shotgun (WGS) entry which is preliminary data.</text>
</comment>
<protein>
    <recommendedName>
        <fullName evidence="4">CCHC-type domain-containing protein</fullName>
    </recommendedName>
</protein>
<sequence>MNSSKQLPSEHVLGVYGHFAEDSVSCFEDKDNFHVLPDDDSLITVDDFFRLTLENENNTVLKRIDRNPIKAKERGSGTVTSAMLLELGLVLGSDSRITTEEGRIGADKLKLQTIREHPPTFGVWCGEYEAANRFLQALKSKAKLGKSIEFLVKRGEAFLNKHDRRNAFAVYVCYMEDQVPSGYIFYYNPQVARHKRNCKGVDECKCPIDYIKRGSRKLVYGGAFNDGSGGEHAHDDLFVFFKDAKKEEQDDAEDYKLVKIKKKLGIGLRKARFLTRFAMFQASLKDSYCGAPFRVCSVTTDGTVEREGPFGFIRTCLDFFNMLEAREKTLFFIYHKRLEGSNFGRFVVENIPIGYEKVKHSGHRVALLQGNFCLHHLTLKEAEDIDTLFDSANLVTERPDFSTDEFHLKSFRLNMTKLKRNKRKRKGNFVGFESANFSYYEVATELVQRQSLSESLTKTMYRRTKATSKAKAKSKSLAGQGSGKGKNPIPAQSTKLRGEIRSPFGIKDLDPDGLLSLSMLVISVHFPKHTEKKKEKKAAVKDSLMIHLKNVKAAADSLAQIQLEEKSSSPALFKEDKIPKCIVEPRIVSELPSSCPICTKLGHAPEHCPWRRRLPFGVTQVGKGYEIYGRRVNILWCSFCDEIGHRTSECPEPNKKIEKTRLWEEFFFHEDKDN</sequence>
<dbReference type="SUPFAM" id="SSF57756">
    <property type="entry name" value="Retrovirus zinc finger-like domains"/>
    <property type="match status" value="1"/>
</dbReference>
<evidence type="ECO:0000313" key="3">
    <source>
        <dbReference type="Proteomes" id="UP000290289"/>
    </source>
</evidence>
<dbReference type="Proteomes" id="UP000290289">
    <property type="component" value="Chromosome 8"/>
</dbReference>
<keyword evidence="3" id="KW-1185">Reference proteome</keyword>
<dbReference type="AlphaFoldDB" id="A0A498JB04"/>
<gene>
    <name evidence="2" type="ORF">DVH24_033212</name>
</gene>
<reference evidence="2 3" key="1">
    <citation type="submission" date="2018-10" db="EMBL/GenBank/DDBJ databases">
        <title>A high-quality apple genome assembly.</title>
        <authorList>
            <person name="Hu J."/>
        </authorList>
    </citation>
    <scope>NUCLEOTIDE SEQUENCE [LARGE SCALE GENOMIC DNA]</scope>
    <source>
        <strain evidence="3">cv. HFTH1</strain>
        <tissue evidence="2">Young leaf</tissue>
    </source>
</reference>
<dbReference type="EMBL" id="RDQH01000334">
    <property type="protein sequence ID" value="RXH92316.1"/>
    <property type="molecule type" value="Genomic_DNA"/>
</dbReference>
<feature type="compositionally biased region" description="Basic residues" evidence="1">
    <location>
        <begin position="463"/>
        <end position="474"/>
    </location>
</feature>
<evidence type="ECO:0000256" key="1">
    <source>
        <dbReference type="SAM" id="MobiDB-lite"/>
    </source>
</evidence>
<feature type="region of interest" description="Disordered" evidence="1">
    <location>
        <begin position="463"/>
        <end position="497"/>
    </location>
</feature>
<dbReference type="InterPro" id="IPR036875">
    <property type="entry name" value="Znf_CCHC_sf"/>
</dbReference>
<accession>A0A498JB04</accession>
<evidence type="ECO:0008006" key="4">
    <source>
        <dbReference type="Google" id="ProtNLM"/>
    </source>
</evidence>
<proteinExistence type="predicted"/>
<evidence type="ECO:0000313" key="2">
    <source>
        <dbReference type="EMBL" id="RXH92316.1"/>
    </source>
</evidence>
<dbReference type="Gene3D" id="4.10.60.10">
    <property type="entry name" value="Zinc finger, CCHC-type"/>
    <property type="match status" value="1"/>
</dbReference>
<dbReference type="GO" id="GO:0008270">
    <property type="term" value="F:zinc ion binding"/>
    <property type="evidence" value="ECO:0007669"/>
    <property type="project" value="InterPro"/>
</dbReference>
<name>A0A498JB04_MALDO</name>